<accession>A0ABS5FQX7</accession>
<evidence type="ECO:0000256" key="1">
    <source>
        <dbReference type="ARBA" id="ARBA00004370"/>
    </source>
</evidence>
<dbReference type="SMART" id="SM00304">
    <property type="entry name" value="HAMP"/>
    <property type="match status" value="1"/>
</dbReference>
<dbReference type="CDD" id="cd16917">
    <property type="entry name" value="HATPase_UhpB-NarQ-NarX-like"/>
    <property type="match status" value="1"/>
</dbReference>
<evidence type="ECO:0000256" key="5">
    <source>
        <dbReference type="ARBA" id="ARBA00023012"/>
    </source>
</evidence>
<dbReference type="PANTHER" id="PTHR24421">
    <property type="entry name" value="NITRATE/NITRITE SENSOR PROTEIN NARX-RELATED"/>
    <property type="match status" value="1"/>
</dbReference>
<dbReference type="RefSeq" id="WP_212397312.1">
    <property type="nucleotide sequence ID" value="NZ_JAFCJH010000035.1"/>
</dbReference>
<dbReference type="InterPro" id="IPR050482">
    <property type="entry name" value="Sensor_HK_TwoCompSys"/>
</dbReference>
<feature type="transmembrane region" description="Helical" evidence="6">
    <location>
        <begin position="13"/>
        <end position="34"/>
    </location>
</feature>
<dbReference type="PANTHER" id="PTHR24421:SF58">
    <property type="entry name" value="SIGNAL TRANSDUCTION HISTIDINE-PROTEIN KINASE_PHOSPHATASE UHPB"/>
    <property type="match status" value="1"/>
</dbReference>
<comment type="caution">
    <text evidence="8">The sequence shown here is derived from an EMBL/GenBank/DDBJ whole genome shotgun (WGS) entry which is preliminary data.</text>
</comment>
<keyword evidence="6" id="KW-0812">Transmembrane</keyword>
<evidence type="ECO:0000256" key="6">
    <source>
        <dbReference type="SAM" id="Phobius"/>
    </source>
</evidence>
<dbReference type="InterPro" id="IPR036890">
    <property type="entry name" value="HATPase_C_sf"/>
</dbReference>
<dbReference type="SMART" id="SM00387">
    <property type="entry name" value="HATPase_c"/>
    <property type="match status" value="1"/>
</dbReference>
<evidence type="ECO:0000256" key="2">
    <source>
        <dbReference type="ARBA" id="ARBA00022553"/>
    </source>
</evidence>
<dbReference type="PROSITE" id="PS50885">
    <property type="entry name" value="HAMP"/>
    <property type="match status" value="1"/>
</dbReference>
<keyword evidence="6" id="KW-1133">Transmembrane helix</keyword>
<organism evidence="8 9">
    <name type="scientific">Bradyrhizobium jicamae</name>
    <dbReference type="NCBI Taxonomy" id="280332"/>
    <lineage>
        <taxon>Bacteria</taxon>
        <taxon>Pseudomonadati</taxon>
        <taxon>Pseudomonadota</taxon>
        <taxon>Alphaproteobacteria</taxon>
        <taxon>Hyphomicrobiales</taxon>
        <taxon>Nitrobacteraceae</taxon>
        <taxon>Bradyrhizobium</taxon>
    </lineage>
</organism>
<evidence type="ECO:0000259" key="7">
    <source>
        <dbReference type="PROSITE" id="PS50885"/>
    </source>
</evidence>
<dbReference type="Gene3D" id="1.20.5.1930">
    <property type="match status" value="1"/>
</dbReference>
<evidence type="ECO:0000313" key="8">
    <source>
        <dbReference type="EMBL" id="MBR0799151.1"/>
    </source>
</evidence>
<name>A0ABS5FQX7_9BRAD</name>
<feature type="transmembrane region" description="Helical" evidence="6">
    <location>
        <begin position="165"/>
        <end position="184"/>
    </location>
</feature>
<proteinExistence type="predicted"/>
<dbReference type="InterPro" id="IPR003594">
    <property type="entry name" value="HATPase_dom"/>
</dbReference>
<dbReference type="EMBL" id="JAFCJH010000035">
    <property type="protein sequence ID" value="MBR0799151.1"/>
    <property type="molecule type" value="Genomic_DNA"/>
</dbReference>
<comment type="subcellular location">
    <subcellularLocation>
        <location evidence="1">Membrane</location>
    </subcellularLocation>
</comment>
<keyword evidence="3" id="KW-0808">Transferase</keyword>
<keyword evidence="4 8" id="KW-0418">Kinase</keyword>
<dbReference type="InterPro" id="IPR003660">
    <property type="entry name" value="HAMP_dom"/>
</dbReference>
<dbReference type="Pfam" id="PF07730">
    <property type="entry name" value="HisKA_3"/>
    <property type="match status" value="1"/>
</dbReference>
<evidence type="ECO:0000256" key="4">
    <source>
        <dbReference type="ARBA" id="ARBA00022777"/>
    </source>
</evidence>
<sequence length="471" mass="50376">MWNWSNSDLKVRLTLRVAAVSTLCLAAISCYFLIDSEHTVRARVEAIAGVTARTLELQQSKIQWVNNPRSDFPDLDAVAASVMTSGLCLAFRTSEGDVRQRICSGAQSDTAAPPIAFAALYRRLFDPGREAVHPVTVSGNAIGEAVVWIDPAVLTAGAWHDAGRLMAAFAIALPLLCALVYAALARALRPTRLICDGLERIAANDLTARLPPFDLAELSAIRDVFNHLAESLATALADRNELTQKLISLQDEERRHLARELHDEFGQSLAAIRALAASARQTAAQDCPPLLAECDGIARTAAGMMETLRGALFRLRPPDVDELGLAASLEGLVAGWNVRSRGRPRFEIAISGTFERLASSISANLYRIVQEALTNAAKHAGATRVALRLEMRESDPQLSTPCEIALAIDDDGRPGDPPVKSGMGLLGMRERVAALGGRLSFEAGHGKGSSLRVLVPVAISQPVGAAAEYAA</sequence>
<dbReference type="GO" id="GO:0016301">
    <property type="term" value="F:kinase activity"/>
    <property type="evidence" value="ECO:0007669"/>
    <property type="project" value="UniProtKB-KW"/>
</dbReference>
<keyword evidence="9" id="KW-1185">Reference proteome</keyword>
<dbReference type="Gene3D" id="3.30.565.10">
    <property type="entry name" value="Histidine kinase-like ATPase, C-terminal domain"/>
    <property type="match status" value="1"/>
</dbReference>
<keyword evidence="2" id="KW-0597">Phosphoprotein</keyword>
<gene>
    <name evidence="8" type="ORF">JQ615_27555</name>
</gene>
<evidence type="ECO:0000256" key="3">
    <source>
        <dbReference type="ARBA" id="ARBA00022679"/>
    </source>
</evidence>
<dbReference type="SUPFAM" id="SSF55874">
    <property type="entry name" value="ATPase domain of HSP90 chaperone/DNA topoisomerase II/histidine kinase"/>
    <property type="match status" value="1"/>
</dbReference>
<keyword evidence="5" id="KW-0902">Two-component regulatory system</keyword>
<protein>
    <submittedName>
        <fullName evidence="8">Sensor histidine kinase</fullName>
    </submittedName>
</protein>
<evidence type="ECO:0000313" key="9">
    <source>
        <dbReference type="Proteomes" id="UP001315278"/>
    </source>
</evidence>
<feature type="domain" description="HAMP" evidence="7">
    <location>
        <begin position="185"/>
        <end position="237"/>
    </location>
</feature>
<keyword evidence="6" id="KW-0472">Membrane</keyword>
<dbReference type="InterPro" id="IPR011712">
    <property type="entry name" value="Sig_transdc_His_kin_sub3_dim/P"/>
</dbReference>
<dbReference type="Pfam" id="PF02518">
    <property type="entry name" value="HATPase_c"/>
    <property type="match status" value="1"/>
</dbReference>
<dbReference type="Proteomes" id="UP001315278">
    <property type="component" value="Unassembled WGS sequence"/>
</dbReference>
<reference evidence="9" key="1">
    <citation type="journal article" date="2021" name="ISME J.">
        <title>Evolutionary origin and ecological implication of a unique nif island in free-living Bradyrhizobium lineages.</title>
        <authorList>
            <person name="Tao J."/>
        </authorList>
    </citation>
    <scope>NUCLEOTIDE SEQUENCE [LARGE SCALE GENOMIC DNA]</scope>
    <source>
        <strain evidence="9">SZCCT0434</strain>
    </source>
</reference>